<comment type="caution">
    <text evidence="1">The sequence shown here is derived from an EMBL/GenBank/DDBJ whole genome shotgun (WGS) entry which is preliminary data.</text>
</comment>
<accession>A0AAE8SPX7</accession>
<evidence type="ECO:0000313" key="1">
    <source>
        <dbReference type="EMBL" id="SPJ91052.1"/>
    </source>
</evidence>
<dbReference type="Proteomes" id="UP001187734">
    <property type="component" value="Unassembled WGS sequence"/>
</dbReference>
<dbReference type="EMBL" id="ONZP01000822">
    <property type="protein sequence ID" value="SPJ91052.1"/>
    <property type="molecule type" value="Genomic_DNA"/>
</dbReference>
<sequence>MHAEFLIATLAFGGSSVAHILPSSRRGISPRRSGRHERPVRYIEESQKRSEVETAVVASHKKTSNYEMNVDIYVHVVSSSSSRFISIDYLNKAYNPHDIYFNHVSTGFHVNGNWSSGVVKCEEFGMT</sequence>
<protein>
    <submittedName>
        <fullName evidence="1">Uncharacterized protein</fullName>
    </submittedName>
</protein>
<proteinExistence type="predicted"/>
<name>A0AAE8SPX7_9HYPO</name>
<dbReference type="AlphaFoldDB" id="A0AAE8SPX7"/>
<keyword evidence="2" id="KW-1185">Reference proteome</keyword>
<organism evidence="1 2">
    <name type="scientific">Fusarium torulosum</name>
    <dbReference type="NCBI Taxonomy" id="33205"/>
    <lineage>
        <taxon>Eukaryota</taxon>
        <taxon>Fungi</taxon>
        <taxon>Dikarya</taxon>
        <taxon>Ascomycota</taxon>
        <taxon>Pezizomycotina</taxon>
        <taxon>Sordariomycetes</taxon>
        <taxon>Hypocreomycetidae</taxon>
        <taxon>Hypocreales</taxon>
        <taxon>Nectriaceae</taxon>
        <taxon>Fusarium</taxon>
    </lineage>
</organism>
<gene>
    <name evidence="1" type="ORF">FTOL_13454</name>
</gene>
<reference evidence="1" key="1">
    <citation type="submission" date="2018-03" db="EMBL/GenBank/DDBJ databases">
        <authorList>
            <person name="Guldener U."/>
        </authorList>
    </citation>
    <scope>NUCLEOTIDE SEQUENCE</scope>
</reference>
<evidence type="ECO:0000313" key="2">
    <source>
        <dbReference type="Proteomes" id="UP001187734"/>
    </source>
</evidence>